<dbReference type="EMBL" id="BABT02000165">
    <property type="protein sequence ID" value="GAA98936.1"/>
    <property type="molecule type" value="Genomic_DNA"/>
</dbReference>
<evidence type="ECO:0000313" key="4">
    <source>
        <dbReference type="Proteomes" id="UP000009131"/>
    </source>
</evidence>
<feature type="compositionally biased region" description="Basic and acidic residues" evidence="1">
    <location>
        <begin position="278"/>
        <end position="290"/>
    </location>
</feature>
<dbReference type="Proteomes" id="UP000009131">
    <property type="component" value="Unassembled WGS sequence"/>
</dbReference>
<comment type="caution">
    <text evidence="3">The sequence shown here is derived from an EMBL/GenBank/DDBJ whole genome shotgun (WGS) entry which is preliminary data.</text>
</comment>
<keyword evidence="2" id="KW-0472">Membrane</keyword>
<reference evidence="3 4" key="1">
    <citation type="journal article" date="2011" name="J. Gen. Appl. Microbiol.">
        <title>Draft genome sequencing of the enigmatic basidiomycete Mixia osmundae.</title>
        <authorList>
            <person name="Nishida H."/>
            <person name="Nagatsuka Y."/>
            <person name="Sugiyama J."/>
        </authorList>
    </citation>
    <scope>NUCLEOTIDE SEQUENCE [LARGE SCALE GENOMIC DNA]</scope>
    <source>
        <strain evidence="4">CBS 9802 / IAM 14324 / JCM 22182 / KY 12970</strain>
    </source>
</reference>
<evidence type="ECO:0000313" key="3">
    <source>
        <dbReference type="EMBL" id="GAA98936.1"/>
    </source>
</evidence>
<protein>
    <submittedName>
        <fullName evidence="3">Uncharacterized protein</fullName>
    </submittedName>
</protein>
<organism evidence="3 4">
    <name type="scientific">Mixia osmundae (strain CBS 9802 / IAM 14324 / JCM 22182 / KY 12970)</name>
    <dbReference type="NCBI Taxonomy" id="764103"/>
    <lineage>
        <taxon>Eukaryota</taxon>
        <taxon>Fungi</taxon>
        <taxon>Dikarya</taxon>
        <taxon>Basidiomycota</taxon>
        <taxon>Pucciniomycotina</taxon>
        <taxon>Mixiomycetes</taxon>
        <taxon>Mixiales</taxon>
        <taxon>Mixiaceae</taxon>
        <taxon>Mixia</taxon>
    </lineage>
</organism>
<name>G7E7X6_MIXOS</name>
<gene>
    <name evidence="3" type="primary">Mo05624</name>
    <name evidence="3" type="ORF">E5Q_05624</name>
</gene>
<keyword evidence="2" id="KW-1133">Transmembrane helix</keyword>
<dbReference type="AlphaFoldDB" id="G7E7X6"/>
<feature type="region of interest" description="Disordered" evidence="1">
    <location>
        <begin position="259"/>
        <end position="290"/>
    </location>
</feature>
<dbReference type="OrthoDB" id="3352450at2759"/>
<dbReference type="RefSeq" id="XP_014567097.1">
    <property type="nucleotide sequence ID" value="XM_014711611.1"/>
</dbReference>
<proteinExistence type="predicted"/>
<dbReference type="HOGENOM" id="CLU_960048_0_0_1"/>
<keyword evidence="4" id="KW-1185">Reference proteome</keyword>
<keyword evidence="2" id="KW-0812">Transmembrane</keyword>
<evidence type="ECO:0000256" key="2">
    <source>
        <dbReference type="SAM" id="Phobius"/>
    </source>
</evidence>
<feature type="transmembrane region" description="Helical" evidence="2">
    <location>
        <begin position="27"/>
        <end position="46"/>
    </location>
</feature>
<dbReference type="eggNOG" id="ENOG502SF4R">
    <property type="taxonomic scope" value="Eukaryota"/>
</dbReference>
<evidence type="ECO:0000256" key="1">
    <source>
        <dbReference type="SAM" id="MobiDB-lite"/>
    </source>
</evidence>
<dbReference type="InParanoid" id="G7E7X6"/>
<sequence>MSTDTARGIDAQKATANFARAAKKDPAVYPLALIIGGIFCVGGYFVTTKWAGEKKPPRADMELINPASRSYRRNYKQETIEQARARVRLSEAPGRTSDLIPLCTHCIYSLSIQKPSLVATLGLMPDRTGLFLYRSALHSPLTSLWAALPASFTSPCHARMRMSFVFDMSVFATPKPATQTTLSLEQIGKANRDAQLDGVLWGTGAGFLTAFIGLRMLKLSRNSSTLAGLLSGVMGGWYISRTTLVSNIAVAEAKEARSRNLRTDGSNPYEGGFGGQETLRDKYASTSGEH</sequence>
<reference evidence="3 4" key="2">
    <citation type="journal article" date="2012" name="Open Biol.">
        <title>Characteristics of nucleosomes and linker DNA regions on the genome of the basidiomycete Mixia osmundae revealed by mono- and dinucleosome mapping.</title>
        <authorList>
            <person name="Nishida H."/>
            <person name="Kondo S."/>
            <person name="Matsumoto T."/>
            <person name="Suzuki Y."/>
            <person name="Yoshikawa H."/>
            <person name="Taylor T.D."/>
            <person name="Sugiyama J."/>
        </authorList>
    </citation>
    <scope>NUCLEOTIDE SEQUENCE [LARGE SCALE GENOMIC DNA]</scope>
    <source>
        <strain evidence="4">CBS 9802 / IAM 14324 / JCM 22182 / KY 12970</strain>
    </source>
</reference>
<accession>G7E7X6</accession>